<sequence>MDEPVGRAGAPAAAEERVDVRLIAGVHLRPGARYRFCVRDEGDHTTEAAESTTDVTVAEWNPSATTVLTASGNFVQGEDAYSFDGTLSTHAQELPPRIRATGELRVANGALAWLRGASVTAGADFSSTAKGTAPVTVELTHRLVRAKLALTPISTSEGVSRVTVLVIVRGRRWARPLVAVGAWCMRGTIAREVDAALTEVVSTVWNPLVQEADLPAELARAGALLAGAAQSGDHGIGEGAG</sequence>
<dbReference type="RefSeq" id="WP_285757220.1">
    <property type="nucleotide sequence ID" value="NZ_BSQG01000001.1"/>
</dbReference>
<comment type="caution">
    <text evidence="1">The sequence shown here is derived from an EMBL/GenBank/DDBJ whole genome shotgun (WGS) entry which is preliminary data.</text>
</comment>
<proteinExistence type="predicted"/>
<dbReference type="EMBL" id="BSQG01000001">
    <property type="protein sequence ID" value="GLU46361.1"/>
    <property type="molecule type" value="Genomic_DNA"/>
</dbReference>
<reference evidence="1" key="1">
    <citation type="submission" date="2023-02" db="EMBL/GenBank/DDBJ databases">
        <title>Nocardiopsis ansamitocini NBRC 112285.</title>
        <authorList>
            <person name="Ichikawa N."/>
            <person name="Sato H."/>
            <person name="Tonouchi N."/>
        </authorList>
    </citation>
    <scope>NUCLEOTIDE SEQUENCE</scope>
    <source>
        <strain evidence="1">NBRC 112285</strain>
    </source>
</reference>
<dbReference type="Proteomes" id="UP001165092">
    <property type="component" value="Unassembled WGS sequence"/>
</dbReference>
<accession>A0A9W6P398</accession>
<protein>
    <submittedName>
        <fullName evidence="1">Uncharacterized protein</fullName>
    </submittedName>
</protein>
<keyword evidence="2" id="KW-1185">Reference proteome</keyword>
<name>A0A9W6P398_9ACTN</name>
<gene>
    <name evidence="1" type="ORF">Nans01_07120</name>
</gene>
<organism evidence="1 2">
    <name type="scientific">Nocardiopsis ansamitocini</name>
    <dbReference type="NCBI Taxonomy" id="1670832"/>
    <lineage>
        <taxon>Bacteria</taxon>
        <taxon>Bacillati</taxon>
        <taxon>Actinomycetota</taxon>
        <taxon>Actinomycetes</taxon>
        <taxon>Streptosporangiales</taxon>
        <taxon>Nocardiopsidaceae</taxon>
        <taxon>Nocardiopsis</taxon>
    </lineage>
</organism>
<dbReference type="AlphaFoldDB" id="A0A9W6P398"/>
<evidence type="ECO:0000313" key="1">
    <source>
        <dbReference type="EMBL" id="GLU46361.1"/>
    </source>
</evidence>
<evidence type="ECO:0000313" key="2">
    <source>
        <dbReference type="Proteomes" id="UP001165092"/>
    </source>
</evidence>